<dbReference type="SUPFAM" id="SSF56784">
    <property type="entry name" value="HAD-like"/>
    <property type="match status" value="1"/>
</dbReference>
<keyword evidence="4" id="KW-0597">Phosphoprotein</keyword>
<evidence type="ECO:0000256" key="3">
    <source>
        <dbReference type="ARBA" id="ARBA00012476"/>
    </source>
</evidence>
<evidence type="ECO:0000256" key="5">
    <source>
        <dbReference type="ARBA" id="ARBA00022692"/>
    </source>
</evidence>
<dbReference type="Pfam" id="PF00702">
    <property type="entry name" value="Hydrolase"/>
    <property type="match status" value="1"/>
</dbReference>
<dbReference type="Pfam" id="PF00122">
    <property type="entry name" value="E1-E2_ATPase"/>
    <property type="match status" value="1"/>
</dbReference>
<dbReference type="FunFam" id="1.20.1110.10:FF:000045">
    <property type="entry name" value="ATPase 4 plasma membrane-type"/>
    <property type="match status" value="1"/>
</dbReference>
<dbReference type="PANTHER" id="PTHR42861">
    <property type="entry name" value="CALCIUM-TRANSPORTING ATPASE"/>
    <property type="match status" value="1"/>
</dbReference>
<feature type="transmembrane region" description="Helical" evidence="15">
    <location>
        <begin position="701"/>
        <end position="723"/>
    </location>
</feature>
<dbReference type="AlphaFoldDB" id="A0A438DJ88"/>
<name>A0A438DJ88_VITVI</name>
<sequence length="943" mass="103617">MSGCSSFCRFGVGAVICNWLGGGEVRDKEGELGKLDREMADKPEVLEAVLKETVDLENIPIEEVFENLRCSREGLTSEAAQERLAIFGYNRLEEKKESKFLKFLGFMWNPLSWVMEAAAIMAIALANGGGKPPDWQDFVGIITLLLINSTISFIEENNAGNAAAALMARLAPKAKVLRDGRWSEEDAAVLVPGDIISIKLGDIIPADARLLEGDPLKIDQSALTGESLPVTKGPGDGIYSGSTCKQGEIEAVVIATGVHTFFGKAAHLVDTTNQVLTAIGNFCICSIAVGMIIEIIVMYPIQDRDYRPGIDNLLVLLIGGIPIAMPTVLSVTMAIGSHRLSQQGAITKRMTAIEEMAGMDVLCSDKTGTLTLNKLTVDKNLIEVFAKGVDPDTVVLMAARASRIENQDAIDTAIVGMLADPKEILNLARNKSEIERRVHAVIDKFAERGLRSLAEVPDGRKESAGGPWQFIGLMPLFDPPRHDSAETIRRALNLGVNVKMITGDQLAIGKETGRRLGMGTNMYPSSALLGQNKDESIAALPIDELIEKADGFAGVFPEHKYEIVKRLQARKHICGMTGDGVNDAPALKKADIGIAVADATDAARSASDIVLTEPGLSVIISAVLTSRAIFQRMKNYTIYAVSITIRIVLGFMLLALIWEFDFPPFMVLIIAILNDGTIMTISKDRVKPSPLPDSWKLAEIFTTGIVLGSYLAMMTVIFFWAAYKTDFFPRVFHVSTLEKTAHDDFRKLASAIYLQVSTVSQALIFVTRSRSWSYVERPGLLLVGAFLVAQLVATLIAVYANWSFAAIEGIGWGWAGVIWLYNIIFYIPLDFIKFIIRYALSGRAWDLVIEQRIAFTRQKDFGKEARELKWAHAQRTLHGLQPPDTKMFTDRTNFTELNQMAEEAKRRAEIARLRELHTLKGHVESVVRLKGLDINTIPQAYTV</sequence>
<keyword evidence="11 15" id="KW-1133">Transmembrane helix</keyword>
<dbReference type="SUPFAM" id="SSF81665">
    <property type="entry name" value="Calcium ATPase, transmembrane domain M"/>
    <property type="match status" value="1"/>
</dbReference>
<accession>A0A438DJ88</accession>
<keyword evidence="9" id="KW-0067">ATP-binding</keyword>
<keyword evidence="6" id="KW-0479">Metal-binding</keyword>
<dbReference type="InterPro" id="IPR008250">
    <property type="entry name" value="ATPase_P-typ_transduc_dom_A_sf"/>
</dbReference>
<evidence type="ECO:0000256" key="1">
    <source>
        <dbReference type="ARBA" id="ARBA00004141"/>
    </source>
</evidence>
<reference evidence="17 18" key="1">
    <citation type="journal article" date="2018" name="PLoS Genet.">
        <title>Population sequencing reveals clonal diversity and ancestral inbreeding in the grapevine cultivar Chardonnay.</title>
        <authorList>
            <person name="Roach M.J."/>
            <person name="Johnson D.L."/>
            <person name="Bohlmann J."/>
            <person name="van Vuuren H.J."/>
            <person name="Jones S.J."/>
            <person name="Pretorius I.S."/>
            <person name="Schmidt S.A."/>
            <person name="Borneman A.R."/>
        </authorList>
    </citation>
    <scope>NUCLEOTIDE SEQUENCE [LARGE SCALE GENOMIC DNA]</scope>
    <source>
        <strain evidence="18">cv. Chardonnay</strain>
        <tissue evidence="17">Leaf</tissue>
    </source>
</reference>
<evidence type="ECO:0000256" key="11">
    <source>
        <dbReference type="ARBA" id="ARBA00022989"/>
    </source>
</evidence>
<evidence type="ECO:0000256" key="8">
    <source>
        <dbReference type="ARBA" id="ARBA00022781"/>
    </source>
</evidence>
<keyword evidence="12" id="KW-0813">Transport</keyword>
<dbReference type="GO" id="GO:0046872">
    <property type="term" value="F:metal ion binding"/>
    <property type="evidence" value="ECO:0007669"/>
    <property type="project" value="UniProtKB-KW"/>
</dbReference>
<dbReference type="GO" id="GO:0120029">
    <property type="term" value="P:proton export across plasma membrane"/>
    <property type="evidence" value="ECO:0007669"/>
    <property type="project" value="InterPro"/>
</dbReference>
<evidence type="ECO:0000256" key="14">
    <source>
        <dbReference type="ARBA" id="ARBA00048122"/>
    </source>
</evidence>
<dbReference type="CDD" id="cd02076">
    <property type="entry name" value="P-type_ATPase_H"/>
    <property type="match status" value="1"/>
</dbReference>
<dbReference type="InterPro" id="IPR036412">
    <property type="entry name" value="HAD-like_sf"/>
</dbReference>
<keyword evidence="8" id="KW-0375">Hydrogen ion transport</keyword>
<dbReference type="InterPro" id="IPR023298">
    <property type="entry name" value="ATPase_P-typ_TM_dom_sf"/>
</dbReference>
<dbReference type="InterPro" id="IPR059000">
    <property type="entry name" value="ATPase_P-type_domA"/>
</dbReference>
<comment type="catalytic activity">
    <reaction evidence="14">
        <text>ATP + H2O + H(+)(in) = ADP + phosphate + 2 H(+)(out)</text>
        <dbReference type="Rhea" id="RHEA:20852"/>
        <dbReference type="ChEBI" id="CHEBI:15377"/>
        <dbReference type="ChEBI" id="CHEBI:15378"/>
        <dbReference type="ChEBI" id="CHEBI:30616"/>
        <dbReference type="ChEBI" id="CHEBI:43474"/>
        <dbReference type="ChEBI" id="CHEBI:456216"/>
        <dbReference type="EC" id="7.1.2.1"/>
    </reaction>
</comment>
<comment type="subcellular location">
    <subcellularLocation>
        <location evidence="1">Membrane</location>
        <topology evidence="1">Multi-pass membrane protein</topology>
    </subcellularLocation>
</comment>
<organism evidence="17 18">
    <name type="scientific">Vitis vinifera</name>
    <name type="common">Grape</name>
    <dbReference type="NCBI Taxonomy" id="29760"/>
    <lineage>
        <taxon>Eukaryota</taxon>
        <taxon>Viridiplantae</taxon>
        <taxon>Streptophyta</taxon>
        <taxon>Embryophyta</taxon>
        <taxon>Tracheophyta</taxon>
        <taxon>Spermatophyta</taxon>
        <taxon>Magnoliopsida</taxon>
        <taxon>eudicotyledons</taxon>
        <taxon>Gunneridae</taxon>
        <taxon>Pentapetalae</taxon>
        <taxon>rosids</taxon>
        <taxon>Vitales</taxon>
        <taxon>Vitaceae</taxon>
        <taxon>Viteae</taxon>
        <taxon>Vitis</taxon>
    </lineage>
</organism>
<keyword evidence="10" id="KW-0460">Magnesium</keyword>
<keyword evidence="7" id="KW-0547">Nucleotide-binding</keyword>
<feature type="transmembrane region" description="Helical" evidence="15">
    <location>
        <begin position="138"/>
        <end position="154"/>
    </location>
</feature>
<evidence type="ECO:0000259" key="16">
    <source>
        <dbReference type="SMART" id="SM00831"/>
    </source>
</evidence>
<evidence type="ECO:0000256" key="15">
    <source>
        <dbReference type="SAM" id="Phobius"/>
    </source>
</evidence>
<feature type="transmembrane region" description="Helical" evidence="15">
    <location>
        <begin position="278"/>
        <end position="301"/>
    </location>
</feature>
<keyword evidence="5 15" id="KW-0812">Transmembrane</keyword>
<dbReference type="Gene3D" id="1.20.1110.10">
    <property type="entry name" value="Calcium-transporting ATPase, transmembrane domain"/>
    <property type="match status" value="3"/>
</dbReference>
<evidence type="ECO:0000256" key="6">
    <source>
        <dbReference type="ARBA" id="ARBA00022723"/>
    </source>
</evidence>
<dbReference type="NCBIfam" id="TIGR01494">
    <property type="entry name" value="ATPase_P-type"/>
    <property type="match status" value="2"/>
</dbReference>
<dbReference type="GO" id="GO:0016020">
    <property type="term" value="C:membrane"/>
    <property type="evidence" value="ECO:0007669"/>
    <property type="project" value="UniProtKB-SubCell"/>
</dbReference>
<dbReference type="Proteomes" id="UP000288805">
    <property type="component" value="Unassembled WGS sequence"/>
</dbReference>
<evidence type="ECO:0000256" key="7">
    <source>
        <dbReference type="ARBA" id="ARBA00022741"/>
    </source>
</evidence>
<keyword evidence="13 15" id="KW-0472">Membrane</keyword>
<dbReference type="EMBL" id="QGNW01001602">
    <property type="protein sequence ID" value="RVW35498.1"/>
    <property type="molecule type" value="Genomic_DNA"/>
</dbReference>
<dbReference type="EC" id="7.1.2.1" evidence="3"/>
<dbReference type="PRINTS" id="PR00120">
    <property type="entry name" value="HATPASE"/>
</dbReference>
<dbReference type="InterPro" id="IPR006534">
    <property type="entry name" value="P-type_ATPase_IIIA"/>
</dbReference>
<comment type="similarity">
    <text evidence="2">Belongs to the cation transport ATPase (P-type) (TC 3.A.3) family. Type IIIA subfamily.</text>
</comment>
<gene>
    <name evidence="17" type="primary">AHA11_2</name>
    <name evidence="17" type="ORF">CK203_073861</name>
</gene>
<dbReference type="Pfam" id="PF00690">
    <property type="entry name" value="Cation_ATPase_N"/>
    <property type="match status" value="1"/>
</dbReference>
<feature type="domain" description="Cation-transporting P-type ATPase N-terminal" evidence="16">
    <location>
        <begin position="55"/>
        <end position="127"/>
    </location>
</feature>
<comment type="caution">
    <text evidence="17">The sequence shown here is derived from an EMBL/GenBank/DDBJ whole genome shotgun (WGS) entry which is preliminary data.</text>
</comment>
<dbReference type="InterPro" id="IPR001757">
    <property type="entry name" value="P_typ_ATPase"/>
</dbReference>
<dbReference type="GO" id="GO:0016887">
    <property type="term" value="F:ATP hydrolysis activity"/>
    <property type="evidence" value="ECO:0007669"/>
    <property type="project" value="InterPro"/>
</dbReference>
<evidence type="ECO:0000256" key="9">
    <source>
        <dbReference type="ARBA" id="ARBA00022840"/>
    </source>
</evidence>
<evidence type="ECO:0000313" key="17">
    <source>
        <dbReference type="EMBL" id="RVW35498.1"/>
    </source>
</evidence>
<feature type="transmembrane region" description="Helical" evidence="15">
    <location>
        <begin position="313"/>
        <end position="335"/>
    </location>
</feature>
<evidence type="ECO:0000256" key="10">
    <source>
        <dbReference type="ARBA" id="ARBA00022842"/>
    </source>
</evidence>
<dbReference type="SUPFAM" id="SSF81653">
    <property type="entry name" value="Calcium ATPase, transduction domain A"/>
    <property type="match status" value="1"/>
</dbReference>
<evidence type="ECO:0000313" key="18">
    <source>
        <dbReference type="Proteomes" id="UP000288805"/>
    </source>
</evidence>
<dbReference type="Gene3D" id="6.10.140.890">
    <property type="match status" value="1"/>
</dbReference>
<feature type="transmembrane region" description="Helical" evidence="15">
    <location>
        <begin position="779"/>
        <end position="800"/>
    </location>
</feature>
<protein>
    <recommendedName>
        <fullName evidence="3">P-type H(+)-exporting transporter</fullName>
        <ecNumber evidence="3">7.1.2.1</ecNumber>
    </recommendedName>
</protein>
<dbReference type="InterPro" id="IPR018303">
    <property type="entry name" value="ATPase_P-typ_P_site"/>
</dbReference>
<dbReference type="Gene3D" id="3.40.1110.10">
    <property type="entry name" value="Calcium-transporting ATPase, cytoplasmic domain N"/>
    <property type="match status" value="2"/>
</dbReference>
<keyword evidence="12" id="KW-0406">Ion transport</keyword>
<evidence type="ECO:0000256" key="13">
    <source>
        <dbReference type="ARBA" id="ARBA00023136"/>
    </source>
</evidence>
<dbReference type="SMART" id="SM00831">
    <property type="entry name" value="Cation_ATPase_N"/>
    <property type="match status" value="1"/>
</dbReference>
<evidence type="ECO:0000256" key="4">
    <source>
        <dbReference type="ARBA" id="ARBA00022553"/>
    </source>
</evidence>
<feature type="transmembrane region" description="Helical" evidence="15">
    <location>
        <begin position="636"/>
        <end position="658"/>
    </location>
</feature>
<feature type="transmembrane region" description="Helical" evidence="15">
    <location>
        <begin position="812"/>
        <end position="836"/>
    </location>
</feature>
<dbReference type="PRINTS" id="PR00119">
    <property type="entry name" value="CATATPASE"/>
</dbReference>
<dbReference type="FunFam" id="2.70.150.10:FF:000004">
    <property type="entry name" value="Plasma membrane ATPase"/>
    <property type="match status" value="1"/>
</dbReference>
<dbReference type="GO" id="GO:0005524">
    <property type="term" value="F:ATP binding"/>
    <property type="evidence" value="ECO:0007669"/>
    <property type="project" value="UniProtKB-KW"/>
</dbReference>
<feature type="transmembrane region" description="Helical" evidence="15">
    <location>
        <begin position="100"/>
        <end position="126"/>
    </location>
</feature>
<evidence type="ECO:0000256" key="12">
    <source>
        <dbReference type="ARBA" id="ARBA00023065"/>
    </source>
</evidence>
<dbReference type="GO" id="GO:0008553">
    <property type="term" value="F:P-type proton-exporting transporter activity"/>
    <property type="evidence" value="ECO:0007669"/>
    <property type="project" value="UniProtKB-EC"/>
</dbReference>
<dbReference type="InterPro" id="IPR023299">
    <property type="entry name" value="ATPase_P-typ_cyto_dom_N"/>
</dbReference>
<dbReference type="PROSITE" id="PS00154">
    <property type="entry name" value="ATPASE_E1_E2"/>
    <property type="match status" value="1"/>
</dbReference>
<proteinExistence type="inferred from homology"/>
<dbReference type="InterPro" id="IPR004014">
    <property type="entry name" value="ATPase_P-typ_cation-transptr_N"/>
</dbReference>
<dbReference type="FunFam" id="3.40.50.1000:FF:000211">
    <property type="entry name" value="Plasma membrane ATPase"/>
    <property type="match status" value="1"/>
</dbReference>
<evidence type="ECO:0000256" key="2">
    <source>
        <dbReference type="ARBA" id="ARBA00008804"/>
    </source>
</evidence>